<reference evidence="2" key="1">
    <citation type="journal article" date="2012" name="Nature">
        <title>The tomato genome sequence provides insights into fleshy fruit evolution.</title>
        <authorList>
            <consortium name="Tomato Genome Consortium"/>
        </authorList>
    </citation>
    <scope>NUCLEOTIDE SEQUENCE [LARGE SCALE GENOMIC DNA]</scope>
    <source>
        <strain evidence="2">cv. Heinz 1706</strain>
    </source>
</reference>
<dbReference type="InParanoid" id="A0A3Q7FGZ5"/>
<organism evidence="2">
    <name type="scientific">Solanum lycopersicum</name>
    <name type="common">Tomato</name>
    <name type="synonym">Lycopersicon esculentum</name>
    <dbReference type="NCBI Taxonomy" id="4081"/>
    <lineage>
        <taxon>Eukaryota</taxon>
        <taxon>Viridiplantae</taxon>
        <taxon>Streptophyta</taxon>
        <taxon>Embryophyta</taxon>
        <taxon>Tracheophyta</taxon>
        <taxon>Spermatophyta</taxon>
        <taxon>Magnoliopsida</taxon>
        <taxon>eudicotyledons</taxon>
        <taxon>Gunneridae</taxon>
        <taxon>Pentapetalae</taxon>
        <taxon>asterids</taxon>
        <taxon>lamiids</taxon>
        <taxon>Solanales</taxon>
        <taxon>Solanaceae</taxon>
        <taxon>Solanoideae</taxon>
        <taxon>Solaneae</taxon>
        <taxon>Solanum</taxon>
        <taxon>Solanum subgen. Lycopersicon</taxon>
    </lineage>
</organism>
<dbReference type="Gramene" id="Solyc03g019873.1.1">
    <property type="protein sequence ID" value="Solyc03g019873.1.1"/>
    <property type="gene ID" value="Solyc03g019873.1"/>
</dbReference>
<evidence type="ECO:0000256" key="1">
    <source>
        <dbReference type="SAM" id="MobiDB-lite"/>
    </source>
</evidence>
<dbReference type="Proteomes" id="UP000004994">
    <property type="component" value="Chromosome 3"/>
</dbReference>
<proteinExistence type="predicted"/>
<evidence type="ECO:0000313" key="3">
    <source>
        <dbReference type="Proteomes" id="UP000004994"/>
    </source>
</evidence>
<evidence type="ECO:0000313" key="2">
    <source>
        <dbReference type="EnsemblPlants" id="Solyc03g019873.1.1"/>
    </source>
</evidence>
<keyword evidence="3" id="KW-1185">Reference proteome</keyword>
<feature type="region of interest" description="Disordered" evidence="1">
    <location>
        <begin position="1"/>
        <end position="22"/>
    </location>
</feature>
<dbReference type="STRING" id="4081.A0A3Q7FGZ5"/>
<name>A0A3Q7FGZ5_SOLLC</name>
<protein>
    <submittedName>
        <fullName evidence="2">Uncharacterized protein</fullName>
    </submittedName>
</protein>
<reference evidence="2" key="2">
    <citation type="submission" date="2019-01" db="UniProtKB">
        <authorList>
            <consortium name="EnsemblPlants"/>
        </authorList>
    </citation>
    <scope>IDENTIFICATION</scope>
    <source>
        <strain evidence="2">cv. Heinz 1706</strain>
    </source>
</reference>
<accession>A0A3Q7FGZ5</accession>
<dbReference type="EnsemblPlants" id="Solyc03g019873.1.1">
    <property type="protein sequence ID" value="Solyc03g019873.1.1"/>
    <property type="gene ID" value="Solyc03g019873.1"/>
</dbReference>
<sequence>MFLNSNFYSESEEETSHFDGTLDFNNSKIEEDPITNLTDPKDKKWGKGKDKIDDEEIAFHRMVSKGSWRFLLGD</sequence>
<dbReference type="AlphaFoldDB" id="A0A3Q7FGZ5"/>